<dbReference type="OrthoDB" id="2562239at2759"/>
<feature type="transmembrane region" description="Helical" evidence="1">
    <location>
        <begin position="60"/>
        <end position="78"/>
    </location>
</feature>
<keyword evidence="1" id="KW-0812">Transmembrane</keyword>
<dbReference type="InParanoid" id="K5WV83"/>
<dbReference type="AlphaFoldDB" id="K5WV83"/>
<feature type="transmembrane region" description="Helical" evidence="1">
    <location>
        <begin position="31"/>
        <end position="53"/>
    </location>
</feature>
<gene>
    <name evidence="2" type="ORF">PHACADRAFT_210132</name>
</gene>
<evidence type="ECO:0000313" key="3">
    <source>
        <dbReference type="Proteomes" id="UP000008370"/>
    </source>
</evidence>
<feature type="transmembrane region" description="Helical" evidence="1">
    <location>
        <begin position="220"/>
        <end position="244"/>
    </location>
</feature>
<protein>
    <submittedName>
        <fullName evidence="2">Uncharacterized protein</fullName>
    </submittedName>
</protein>
<dbReference type="GeneID" id="18912935"/>
<evidence type="ECO:0000313" key="2">
    <source>
        <dbReference type="EMBL" id="EKM54322.1"/>
    </source>
</evidence>
<organism evidence="2 3">
    <name type="scientific">Phanerochaete carnosa (strain HHB-10118-sp)</name>
    <name type="common">White-rot fungus</name>
    <name type="synonym">Peniophora carnosa</name>
    <dbReference type="NCBI Taxonomy" id="650164"/>
    <lineage>
        <taxon>Eukaryota</taxon>
        <taxon>Fungi</taxon>
        <taxon>Dikarya</taxon>
        <taxon>Basidiomycota</taxon>
        <taxon>Agaricomycotina</taxon>
        <taxon>Agaricomycetes</taxon>
        <taxon>Polyporales</taxon>
        <taxon>Phanerochaetaceae</taxon>
        <taxon>Phanerochaete</taxon>
    </lineage>
</organism>
<feature type="transmembrane region" description="Helical" evidence="1">
    <location>
        <begin position="90"/>
        <end position="108"/>
    </location>
</feature>
<accession>K5WV83</accession>
<name>K5WV83_PHACS</name>
<reference evidence="2 3" key="1">
    <citation type="journal article" date="2012" name="BMC Genomics">
        <title>Comparative genomics of the white-rot fungi, Phanerochaete carnosa and P. chrysosporium, to elucidate the genetic basis of the distinct wood types they colonize.</title>
        <authorList>
            <person name="Suzuki H."/>
            <person name="MacDonald J."/>
            <person name="Syed K."/>
            <person name="Salamov A."/>
            <person name="Hori C."/>
            <person name="Aerts A."/>
            <person name="Henrissat B."/>
            <person name="Wiebenga A."/>
            <person name="vanKuyk P.A."/>
            <person name="Barry K."/>
            <person name="Lindquist E."/>
            <person name="LaButti K."/>
            <person name="Lapidus A."/>
            <person name="Lucas S."/>
            <person name="Coutinho P."/>
            <person name="Gong Y."/>
            <person name="Samejima M."/>
            <person name="Mahadevan R."/>
            <person name="Abou-Zaid M."/>
            <person name="de Vries R.P."/>
            <person name="Igarashi K."/>
            <person name="Yadav J.S."/>
            <person name="Grigoriev I.V."/>
            <person name="Master E.R."/>
        </authorList>
    </citation>
    <scope>NUCLEOTIDE SEQUENCE [LARGE SCALE GENOMIC DNA]</scope>
    <source>
        <strain evidence="2 3">HHB-10118-sp</strain>
    </source>
</reference>
<dbReference type="Proteomes" id="UP000008370">
    <property type="component" value="Unassembled WGS sequence"/>
</dbReference>
<keyword evidence="1" id="KW-0472">Membrane</keyword>
<sequence>MTTKIKPVVEPPSSTIRFPAPIGGVPLAHDFAPSVLFACLYGLLAFLGFYRIVRSASRSLLVFSLLAFIVERVVIWSLRAEQARTPSEDFSRSLTIYWQITFSAGFLMPHSITLNLMRCVVVGTTKGISSTLRSSSTIKTEEVGGLSSFVNTSKTSVAVPRLGHGAQEDQPQKRAMYRRIFGLIALQTIVPFVISVVMGNGYVDAETDATKVSAIQTLRYVIAALALALIQIGLALSIWAILTVPRIARKVILLFALETTLTVIPIYHLVIMTNSTTSLTSTTSGSQNTPGEKAAFYVFQVLPEFAPCVVLLIVNMKTMFGTGNFGDRIMDPKKKPTDQEAA</sequence>
<evidence type="ECO:0000256" key="1">
    <source>
        <dbReference type="SAM" id="Phobius"/>
    </source>
</evidence>
<feature type="transmembrane region" description="Helical" evidence="1">
    <location>
        <begin position="294"/>
        <end position="314"/>
    </location>
</feature>
<keyword evidence="1" id="KW-1133">Transmembrane helix</keyword>
<feature type="transmembrane region" description="Helical" evidence="1">
    <location>
        <begin position="251"/>
        <end position="274"/>
    </location>
</feature>
<feature type="transmembrane region" description="Helical" evidence="1">
    <location>
        <begin position="180"/>
        <end position="200"/>
    </location>
</feature>
<dbReference type="KEGG" id="pco:PHACADRAFT_210132"/>
<proteinExistence type="predicted"/>
<keyword evidence="3" id="KW-1185">Reference proteome</keyword>
<dbReference type="RefSeq" id="XP_007397020.1">
    <property type="nucleotide sequence ID" value="XM_007396958.1"/>
</dbReference>
<dbReference type="HOGENOM" id="CLU_060803_0_0_1"/>
<dbReference type="EMBL" id="JH930473">
    <property type="protein sequence ID" value="EKM54322.1"/>
    <property type="molecule type" value="Genomic_DNA"/>
</dbReference>